<feature type="compositionally biased region" description="Low complexity" evidence="4">
    <location>
        <begin position="548"/>
        <end position="562"/>
    </location>
</feature>
<gene>
    <name evidence="6" type="ORF">SMD31_11545</name>
</gene>
<dbReference type="Pfam" id="PF14559">
    <property type="entry name" value="TPR_19"/>
    <property type="match status" value="2"/>
</dbReference>
<dbReference type="RefSeq" id="WP_320501041.1">
    <property type="nucleotide sequence ID" value="NZ_JAXCLX010000002.1"/>
</dbReference>
<dbReference type="PANTHER" id="PTHR45586">
    <property type="entry name" value="TPR REPEAT-CONTAINING PROTEIN PA4667"/>
    <property type="match status" value="1"/>
</dbReference>
<sequence>MIPAAALLRKFLFATLLLVAACGSPQEREAKHIESGKTLYESGDLVKAILEFRNALQINPRGVEARYYVGLILERQGNLPAALAAFQEVSLQDPKHADAQRKLGQYALMGADPEKALLHADKLIAIDPTSAEGHTLRAAALLMEGKYADVEIEAQAALALKPNDPDTLIVLASQRARQKRFDEAAAFIDQGLAADQANAQLWSVKLKLLRDEGRVAEANDVLRKLMAMQPDNPRYVLELADHLRQDGKLPEAQEIFRQAIGKSATPTLLINAYADFLERSLGAQKAIDEVAALVKTAPKTASYDLLLARLNIKAGQLDAAENILTPLIERLANLSDKLDARAELARITQLRGKEDDALAQLNAILKEDSGNRNALTQRASIYFSRARYDDTISDARSLLSEDPTSPLGLSLLAQTYIATNEPELAVATLRSLVTVAPENVEARLKLAGLLATKSPVEAVQHLDAAIALRPDQPELLVSKAQILIYSLQWDKGELIGQSLLANPATAAAGHQVLGEAALVRKDYTTAVSELKQALAMGRDFAVIGPKLTSAQGQSDQGSGSTDGQEEARKMLTDRIAKNPNDADALVLLANLQQREGEGKGAEDLLRRAIAAAPNNRSAYLNLSLLLKQRGDKAGTIAILEQAAKAFPNDSLVAESVSIAYEIAGDYEKARTAYESVLTRWPGNVVASNNLAQLIADIWPADKKQLDRARVLAEPFRNSNNATLIDTLGWVQLRLGNISDATILLGKASSMAPTDQQMLYHYALALSQKKLNDKAKTVLAGALSGEPKFRGVEDALKLSEDLKKN</sequence>
<organism evidence="6 7">
    <name type="scientific">Dongia rigui</name>
    <dbReference type="NCBI Taxonomy" id="940149"/>
    <lineage>
        <taxon>Bacteria</taxon>
        <taxon>Pseudomonadati</taxon>
        <taxon>Pseudomonadota</taxon>
        <taxon>Alphaproteobacteria</taxon>
        <taxon>Rhodospirillales</taxon>
        <taxon>Dongiaceae</taxon>
        <taxon>Dongia</taxon>
    </lineage>
</organism>
<keyword evidence="1" id="KW-0677">Repeat</keyword>
<reference evidence="6 7" key="1">
    <citation type="journal article" date="2013" name="Antonie Van Leeuwenhoek">
        <title>Dongia rigui sp. nov., isolated from freshwater of a large wetland in Korea.</title>
        <authorList>
            <person name="Baik K.S."/>
            <person name="Hwang Y.M."/>
            <person name="Choi J.S."/>
            <person name="Kwon J."/>
            <person name="Seong C.N."/>
        </authorList>
    </citation>
    <scope>NUCLEOTIDE SEQUENCE [LARGE SCALE GENOMIC DNA]</scope>
    <source>
        <strain evidence="6 7">04SU4-P</strain>
    </source>
</reference>
<keyword evidence="7" id="KW-1185">Reference proteome</keyword>
<keyword evidence="2 3" id="KW-0802">TPR repeat</keyword>
<dbReference type="PROSITE" id="PS50005">
    <property type="entry name" value="TPR"/>
    <property type="match status" value="2"/>
</dbReference>
<dbReference type="Proteomes" id="UP001271769">
    <property type="component" value="Unassembled WGS sequence"/>
</dbReference>
<evidence type="ECO:0000256" key="4">
    <source>
        <dbReference type="SAM" id="MobiDB-lite"/>
    </source>
</evidence>
<feature type="repeat" description="TPR" evidence="3">
    <location>
        <begin position="63"/>
        <end position="96"/>
    </location>
</feature>
<dbReference type="Pfam" id="PF13432">
    <property type="entry name" value="TPR_16"/>
    <property type="match status" value="2"/>
</dbReference>
<feature type="signal peptide" evidence="5">
    <location>
        <begin position="1"/>
        <end position="20"/>
    </location>
</feature>
<comment type="caution">
    <text evidence="6">The sequence shown here is derived from an EMBL/GenBank/DDBJ whole genome shotgun (WGS) entry which is preliminary data.</text>
</comment>
<dbReference type="InterPro" id="IPR011990">
    <property type="entry name" value="TPR-like_helical_dom_sf"/>
</dbReference>
<evidence type="ECO:0000256" key="1">
    <source>
        <dbReference type="ARBA" id="ARBA00022737"/>
    </source>
</evidence>
<evidence type="ECO:0000313" key="6">
    <source>
        <dbReference type="EMBL" id="MDY0872565.1"/>
    </source>
</evidence>
<dbReference type="InterPro" id="IPR051012">
    <property type="entry name" value="CellSynth/LPSAsmb/PSIAsmb"/>
</dbReference>
<keyword evidence="5" id="KW-0732">Signal</keyword>
<dbReference type="EMBL" id="JAXCLX010000002">
    <property type="protein sequence ID" value="MDY0872565.1"/>
    <property type="molecule type" value="Genomic_DNA"/>
</dbReference>
<evidence type="ECO:0000256" key="5">
    <source>
        <dbReference type="SAM" id="SignalP"/>
    </source>
</evidence>
<dbReference type="InterPro" id="IPR019734">
    <property type="entry name" value="TPR_rpt"/>
</dbReference>
<feature type="region of interest" description="Disordered" evidence="4">
    <location>
        <begin position="548"/>
        <end position="567"/>
    </location>
</feature>
<feature type="chain" id="PRO_5047337643" evidence="5">
    <location>
        <begin position="21"/>
        <end position="804"/>
    </location>
</feature>
<proteinExistence type="predicted"/>
<name>A0ABU5DZ58_9PROT</name>
<accession>A0ABU5DZ58</accession>
<evidence type="ECO:0000313" key="7">
    <source>
        <dbReference type="Proteomes" id="UP001271769"/>
    </source>
</evidence>
<feature type="repeat" description="TPR" evidence="3">
    <location>
        <begin position="29"/>
        <end position="62"/>
    </location>
</feature>
<dbReference type="SMART" id="SM00028">
    <property type="entry name" value="TPR"/>
    <property type="match status" value="14"/>
</dbReference>
<evidence type="ECO:0000256" key="3">
    <source>
        <dbReference type="PROSITE-ProRule" id="PRU00339"/>
    </source>
</evidence>
<dbReference type="Gene3D" id="1.25.40.10">
    <property type="entry name" value="Tetratricopeptide repeat domain"/>
    <property type="match status" value="4"/>
</dbReference>
<evidence type="ECO:0000256" key="2">
    <source>
        <dbReference type="ARBA" id="ARBA00022803"/>
    </source>
</evidence>
<protein>
    <submittedName>
        <fullName evidence="6">Tetratricopeptide repeat protein</fullName>
    </submittedName>
</protein>
<dbReference type="PANTHER" id="PTHR45586:SF1">
    <property type="entry name" value="LIPOPOLYSACCHARIDE ASSEMBLY PROTEIN B"/>
    <property type="match status" value="1"/>
</dbReference>
<dbReference type="SUPFAM" id="SSF48452">
    <property type="entry name" value="TPR-like"/>
    <property type="match status" value="6"/>
</dbReference>
<dbReference type="Pfam" id="PF13174">
    <property type="entry name" value="TPR_6"/>
    <property type="match status" value="1"/>
</dbReference>